<feature type="binding site" evidence="10">
    <location>
        <position position="197"/>
    </location>
    <ligand>
        <name>S-adenosyl-L-methionine</name>
        <dbReference type="ChEBI" id="CHEBI:59789"/>
    </ligand>
</feature>
<dbReference type="OMA" id="FKKNDGW"/>
<evidence type="ECO:0000259" key="12">
    <source>
        <dbReference type="PROSITE" id="PS51675"/>
    </source>
</evidence>
<keyword evidence="3" id="KW-0489">Methyltransferase</keyword>
<feature type="binding site" evidence="10">
    <location>
        <position position="177"/>
    </location>
    <ligand>
        <name>S-adenosyl-L-methionine</name>
        <dbReference type="ChEBI" id="CHEBI:59789"/>
    </ligand>
</feature>
<evidence type="ECO:0000256" key="3">
    <source>
        <dbReference type="ARBA" id="ARBA00022603"/>
    </source>
</evidence>
<keyword evidence="4" id="KW-0808">Transferase</keyword>
<feature type="active site" description="Proton acceptor" evidence="9">
    <location>
        <position position="201"/>
    </location>
</feature>
<evidence type="ECO:0000256" key="5">
    <source>
        <dbReference type="ARBA" id="ARBA00022691"/>
    </source>
</evidence>
<protein>
    <recommendedName>
        <fullName evidence="2">tRNA (guanine(9)-N1)-methyltransferase</fullName>
        <ecNumber evidence="1">2.1.1.221</ecNumber>
    </recommendedName>
    <alternativeName>
        <fullName evidence="7">tRNA methyltransferase 10</fullName>
    </alternativeName>
    <alternativeName>
        <fullName evidence="6">tRNA(m1G9)-methyltransferase</fullName>
    </alternativeName>
</protein>
<feature type="compositionally biased region" description="Polar residues" evidence="11">
    <location>
        <begin position="273"/>
        <end position="283"/>
    </location>
</feature>
<gene>
    <name evidence="13" type="ORF">LAFE_0E02102G</name>
</gene>
<dbReference type="EC" id="2.1.1.221" evidence="1"/>
<feature type="binding site" evidence="10">
    <location>
        <position position="209"/>
    </location>
    <ligand>
        <name>S-adenosyl-L-methionine</name>
        <dbReference type="ChEBI" id="CHEBI:59789"/>
    </ligand>
</feature>
<dbReference type="InterPro" id="IPR016653">
    <property type="entry name" value="TRM10/TRM10A"/>
</dbReference>
<dbReference type="PIRSF" id="PIRSF016323">
    <property type="entry name" value="tRNA_m1G_mtfrase_met"/>
    <property type="match status" value="1"/>
</dbReference>
<feature type="domain" description="SAM-dependent MTase TRM10-type" evidence="12">
    <location>
        <begin position="81"/>
        <end position="270"/>
    </location>
</feature>
<name>A0A1G4MCD2_LACFM</name>
<dbReference type="Gene3D" id="3.40.1280.30">
    <property type="match status" value="1"/>
</dbReference>
<feature type="compositionally biased region" description="Basic and acidic residues" evidence="11">
    <location>
        <begin position="1"/>
        <end position="12"/>
    </location>
</feature>
<evidence type="ECO:0000256" key="6">
    <source>
        <dbReference type="ARBA" id="ARBA00031792"/>
    </source>
</evidence>
<evidence type="ECO:0000256" key="2">
    <source>
        <dbReference type="ARBA" id="ARBA00020451"/>
    </source>
</evidence>
<dbReference type="PANTHER" id="PTHR13563:SF13">
    <property type="entry name" value="TRNA METHYLTRANSFERASE 10 HOMOLOG A"/>
    <property type="match status" value="1"/>
</dbReference>
<dbReference type="GO" id="GO:0002939">
    <property type="term" value="P:tRNA N1-guanine methylation"/>
    <property type="evidence" value="ECO:0007669"/>
    <property type="project" value="TreeGrafter"/>
</dbReference>
<accession>A0A1G4MCD2</accession>
<dbReference type="OrthoDB" id="278300at2759"/>
<evidence type="ECO:0000256" key="4">
    <source>
        <dbReference type="ARBA" id="ARBA00022679"/>
    </source>
</evidence>
<feature type="region of interest" description="Disordered" evidence="11">
    <location>
        <begin position="1"/>
        <end position="31"/>
    </location>
</feature>
<evidence type="ECO:0000256" key="8">
    <source>
        <dbReference type="ARBA" id="ARBA00048434"/>
    </source>
</evidence>
<evidence type="ECO:0000256" key="7">
    <source>
        <dbReference type="ARBA" id="ARBA00032166"/>
    </source>
</evidence>
<dbReference type="Proteomes" id="UP000190831">
    <property type="component" value="Chromosome E"/>
</dbReference>
<evidence type="ECO:0000256" key="9">
    <source>
        <dbReference type="PIRSR" id="PIRSR016323-1"/>
    </source>
</evidence>
<dbReference type="EMBL" id="LT598488">
    <property type="protein sequence ID" value="SCW01548.1"/>
    <property type="molecule type" value="Genomic_DNA"/>
</dbReference>
<keyword evidence="5" id="KW-0949">S-adenosyl-L-methionine</keyword>
<dbReference type="InterPro" id="IPR028564">
    <property type="entry name" value="MT_TRM10-typ"/>
</dbReference>
<dbReference type="CDD" id="cd18089">
    <property type="entry name" value="SPOUT_Trm10-like"/>
    <property type="match status" value="1"/>
</dbReference>
<dbReference type="GO" id="GO:0005634">
    <property type="term" value="C:nucleus"/>
    <property type="evidence" value="ECO:0007669"/>
    <property type="project" value="TreeGrafter"/>
</dbReference>
<evidence type="ECO:0000256" key="11">
    <source>
        <dbReference type="SAM" id="MobiDB-lite"/>
    </source>
</evidence>
<dbReference type="InterPro" id="IPR038459">
    <property type="entry name" value="MT_TRM10-typ_sf"/>
</dbReference>
<evidence type="ECO:0000256" key="1">
    <source>
        <dbReference type="ARBA" id="ARBA00012797"/>
    </source>
</evidence>
<dbReference type="GO" id="GO:0000049">
    <property type="term" value="F:tRNA binding"/>
    <property type="evidence" value="ECO:0007669"/>
    <property type="project" value="TreeGrafter"/>
</dbReference>
<dbReference type="PROSITE" id="PS51675">
    <property type="entry name" value="SAM_MT_TRM10"/>
    <property type="match status" value="1"/>
</dbReference>
<dbReference type="GO" id="GO:0052905">
    <property type="term" value="F:tRNA (guanosine(9)-N1)-methyltransferase activity"/>
    <property type="evidence" value="ECO:0007669"/>
    <property type="project" value="UniProtKB-EC"/>
</dbReference>
<reference evidence="14" key="1">
    <citation type="submission" date="2016-03" db="EMBL/GenBank/DDBJ databases">
        <authorList>
            <person name="Devillers H."/>
        </authorList>
    </citation>
    <scope>NUCLEOTIDE SEQUENCE [LARGE SCALE GENOMIC DNA]</scope>
</reference>
<dbReference type="PANTHER" id="PTHR13563">
    <property type="entry name" value="TRNA (GUANINE-9-) METHYLTRANSFERASE"/>
    <property type="match status" value="1"/>
</dbReference>
<evidence type="ECO:0000313" key="14">
    <source>
        <dbReference type="Proteomes" id="UP000190831"/>
    </source>
</evidence>
<comment type="catalytic activity">
    <reaction evidence="8">
        <text>guanosine(9) in tRNA + S-adenosyl-L-methionine = N(1)-methylguanosine(9) in tRNA + S-adenosyl-L-homocysteine + H(+)</text>
        <dbReference type="Rhea" id="RHEA:43156"/>
        <dbReference type="Rhea" id="RHEA-COMP:10367"/>
        <dbReference type="Rhea" id="RHEA-COMP:10368"/>
        <dbReference type="ChEBI" id="CHEBI:15378"/>
        <dbReference type="ChEBI" id="CHEBI:57856"/>
        <dbReference type="ChEBI" id="CHEBI:59789"/>
        <dbReference type="ChEBI" id="CHEBI:73542"/>
        <dbReference type="ChEBI" id="CHEBI:74269"/>
        <dbReference type="EC" id="2.1.1.221"/>
    </reaction>
</comment>
<keyword evidence="14" id="KW-1185">Reference proteome</keyword>
<dbReference type="STRING" id="4955.A0A1G4MCD2"/>
<organism evidence="13 14">
    <name type="scientific">Lachancea fermentati</name>
    <name type="common">Zygosaccharomyces fermentati</name>
    <dbReference type="NCBI Taxonomy" id="4955"/>
    <lineage>
        <taxon>Eukaryota</taxon>
        <taxon>Fungi</taxon>
        <taxon>Dikarya</taxon>
        <taxon>Ascomycota</taxon>
        <taxon>Saccharomycotina</taxon>
        <taxon>Saccharomycetes</taxon>
        <taxon>Saccharomycetales</taxon>
        <taxon>Saccharomycetaceae</taxon>
        <taxon>Lachancea</taxon>
    </lineage>
</organism>
<dbReference type="AlphaFoldDB" id="A0A1G4MCD2"/>
<dbReference type="InterPro" id="IPR007356">
    <property type="entry name" value="tRNA_m1G_MeTrfase_euk"/>
</dbReference>
<sequence length="283" mass="33214">MSDSVEKQEARVLHTHIPPVPEGMSKSQWKKVWRKQRIQETKSQYTAIRKEKRLKAREKKRAKIQEFIDRGEEIPEELKRKPRVNLNQKDSGIKIIVDCAFDDLMNDREIVSMSTQITRAYSWNKRENHFADVKVTSFNKRLKHRFDTDLHNSFHDEWKHFKFTEDAELPTENAVYLTADTEDTLETLEPGMTYIVGGIVDKNRHKLLCYNKAKELGIPTKRLPISDYIKLCGRQVLTTAHVIQIMLKYFDNHDWKEAFESVLPPRKLEDSSPESTEATGKEE</sequence>
<feature type="region of interest" description="Disordered" evidence="11">
    <location>
        <begin position="263"/>
        <end position="283"/>
    </location>
</feature>
<evidence type="ECO:0000313" key="13">
    <source>
        <dbReference type="EMBL" id="SCW01548.1"/>
    </source>
</evidence>
<feature type="binding site" evidence="10">
    <location>
        <position position="223"/>
    </location>
    <ligand>
        <name>S-adenosyl-L-methionine</name>
        <dbReference type="ChEBI" id="CHEBI:59789"/>
    </ligand>
</feature>
<evidence type="ECO:0000256" key="10">
    <source>
        <dbReference type="PIRSR" id="PIRSR016323-2"/>
    </source>
</evidence>
<proteinExistence type="predicted"/>